<dbReference type="SUPFAM" id="SSF53098">
    <property type="entry name" value="Ribonuclease H-like"/>
    <property type="match status" value="1"/>
</dbReference>
<dbReference type="InterPro" id="IPR036397">
    <property type="entry name" value="RNaseH_sf"/>
</dbReference>
<dbReference type="InterPro" id="IPR043502">
    <property type="entry name" value="DNA/RNA_pol_sf"/>
</dbReference>
<gene>
    <name evidence="2" type="ORF">UFOVP837_62</name>
</gene>
<evidence type="ECO:0000313" key="2">
    <source>
        <dbReference type="EMBL" id="CAB4166842.1"/>
    </source>
</evidence>
<reference evidence="2" key="1">
    <citation type="submission" date="2020-04" db="EMBL/GenBank/DDBJ databases">
        <authorList>
            <person name="Chiriac C."/>
            <person name="Salcher M."/>
            <person name="Ghai R."/>
            <person name="Kavagutti S V."/>
        </authorList>
    </citation>
    <scope>NUCLEOTIDE SEQUENCE</scope>
</reference>
<organism evidence="2">
    <name type="scientific">uncultured Caudovirales phage</name>
    <dbReference type="NCBI Taxonomy" id="2100421"/>
    <lineage>
        <taxon>Viruses</taxon>
        <taxon>Duplodnaviria</taxon>
        <taxon>Heunggongvirae</taxon>
        <taxon>Uroviricota</taxon>
        <taxon>Caudoviricetes</taxon>
        <taxon>Peduoviridae</taxon>
        <taxon>Maltschvirus</taxon>
        <taxon>Maltschvirus maltsch</taxon>
    </lineage>
</organism>
<dbReference type="GO" id="GO:0003676">
    <property type="term" value="F:nucleic acid binding"/>
    <property type="evidence" value="ECO:0007669"/>
    <property type="project" value="InterPro"/>
</dbReference>
<dbReference type="EMBL" id="LR796782">
    <property type="protein sequence ID" value="CAB4166842.1"/>
    <property type="molecule type" value="Genomic_DNA"/>
</dbReference>
<dbReference type="Gene3D" id="1.20.1060.10">
    <property type="entry name" value="Taq DNA Polymerase, Chain T, domain 4"/>
    <property type="match status" value="1"/>
</dbReference>
<sequence>MTKELRSGEVKCHHKADTLLKMLEEQPQVVAHNGISFDFPILNRLWNTKITPSMCIDTLVMSRLMSPNRENGHSLESWGNRLGRKKIDYKRVWHRINKLSFDKKSTLPFDQPHPKLLERYCRRDVEVLELTYFELLKEQQHYGFSEKSIELEHKVAAIIHKQERNGFKFDLPTAMVFLAGLKDKMGAIEASLQFIFPPITTERYSEKTGKKLKDDIEVFNPGSRQQIAKRLQEKGWKPQHFTDNGQAKVDETVLAGVNIPEAQAIAEYLLLQKRVAMVESWIENTTDQQRIHGKVITNGAVTGR</sequence>
<keyword evidence="1" id="KW-0235">DNA replication</keyword>
<dbReference type="Gene3D" id="3.30.420.10">
    <property type="entry name" value="Ribonuclease H-like superfamily/Ribonuclease H"/>
    <property type="match status" value="1"/>
</dbReference>
<evidence type="ECO:0000256" key="1">
    <source>
        <dbReference type="ARBA" id="ARBA00023109"/>
    </source>
</evidence>
<keyword evidence="1" id="KW-1194">Viral DNA replication</keyword>
<accession>A0A6J5P6Y2</accession>
<proteinExistence type="predicted"/>
<name>A0A6J5P6Y2_9CAUD</name>
<protein>
    <submittedName>
        <fullName evidence="2">Uncharacterized protein</fullName>
    </submittedName>
</protein>
<dbReference type="GO" id="GO:0039693">
    <property type="term" value="P:viral DNA genome replication"/>
    <property type="evidence" value="ECO:0007669"/>
    <property type="project" value="UniProtKB-KW"/>
</dbReference>
<feature type="non-terminal residue" evidence="2">
    <location>
        <position position="304"/>
    </location>
</feature>
<dbReference type="SUPFAM" id="SSF56672">
    <property type="entry name" value="DNA/RNA polymerases"/>
    <property type="match status" value="1"/>
</dbReference>
<dbReference type="InterPro" id="IPR012337">
    <property type="entry name" value="RNaseH-like_sf"/>
</dbReference>